<keyword evidence="3" id="KW-1185">Reference proteome</keyword>
<accession>A0A543IHW3</accession>
<dbReference type="AlphaFoldDB" id="A0A543IHW3"/>
<evidence type="ECO:0000313" key="3">
    <source>
        <dbReference type="Proteomes" id="UP000316706"/>
    </source>
</evidence>
<gene>
    <name evidence="2" type="ORF">FHX41_3856</name>
</gene>
<evidence type="ECO:0000259" key="1">
    <source>
        <dbReference type="Pfam" id="PF13460"/>
    </source>
</evidence>
<comment type="caution">
    <text evidence="2">The sequence shown here is derived from an EMBL/GenBank/DDBJ whole genome shotgun (WGS) entry which is preliminary data.</text>
</comment>
<dbReference type="Pfam" id="PF13460">
    <property type="entry name" value="NAD_binding_10"/>
    <property type="match status" value="1"/>
</dbReference>
<dbReference type="CDD" id="cd05243">
    <property type="entry name" value="SDR_a5"/>
    <property type="match status" value="1"/>
</dbReference>
<dbReference type="SUPFAM" id="SSF51735">
    <property type="entry name" value="NAD(P)-binding Rossmann-fold domains"/>
    <property type="match status" value="1"/>
</dbReference>
<name>A0A543IHW3_9ACTN</name>
<organism evidence="2 3">
    <name type="scientific">Actinomadura hallensis</name>
    <dbReference type="NCBI Taxonomy" id="337895"/>
    <lineage>
        <taxon>Bacteria</taxon>
        <taxon>Bacillati</taxon>
        <taxon>Actinomycetota</taxon>
        <taxon>Actinomycetes</taxon>
        <taxon>Streptosporangiales</taxon>
        <taxon>Thermomonosporaceae</taxon>
        <taxon>Actinomadura</taxon>
    </lineage>
</organism>
<evidence type="ECO:0000313" key="2">
    <source>
        <dbReference type="EMBL" id="TQM70137.1"/>
    </source>
</evidence>
<protein>
    <submittedName>
        <fullName evidence="2">Nucleoside-diphosphate-sugar epimerase</fullName>
    </submittedName>
</protein>
<dbReference type="InterPro" id="IPR016040">
    <property type="entry name" value="NAD(P)-bd_dom"/>
</dbReference>
<dbReference type="EMBL" id="VFPO01000001">
    <property type="protein sequence ID" value="TQM70137.1"/>
    <property type="molecule type" value="Genomic_DNA"/>
</dbReference>
<dbReference type="InterPro" id="IPR036291">
    <property type="entry name" value="NAD(P)-bd_dom_sf"/>
</dbReference>
<sequence length="238" mass="24764">MRLRDFGGAAPYDRGMDIVIAGGHGKIALRLSRLLAERGDTVRGLIRNPAHAGDVRDAGAEPVVCDLEAAGVEEVAGHLPGADAVVFAAGAGPGSGAARKDTVDRAASVLMADAAERAGVRGFVQISAMGAGDPPDPGRGEVWEAYIRARGAAEEDLRRRDALDWLILRPGRLTDDPPTGRVHLAEPPIGRGEVTRDDVAAVIVALLDAADVRRRTLDLLNGDTPVADAVAALRGDGR</sequence>
<dbReference type="PANTHER" id="PTHR15020:SF50">
    <property type="entry name" value="UPF0659 PROTEIN YMR090W"/>
    <property type="match status" value="1"/>
</dbReference>
<reference evidence="2 3" key="1">
    <citation type="submission" date="2019-06" db="EMBL/GenBank/DDBJ databases">
        <title>Sequencing the genomes of 1000 actinobacteria strains.</title>
        <authorList>
            <person name="Klenk H.-P."/>
        </authorList>
    </citation>
    <scope>NUCLEOTIDE SEQUENCE [LARGE SCALE GENOMIC DNA]</scope>
    <source>
        <strain evidence="2 3">DSM 45043</strain>
    </source>
</reference>
<proteinExistence type="predicted"/>
<dbReference type="Proteomes" id="UP000316706">
    <property type="component" value="Unassembled WGS sequence"/>
</dbReference>
<dbReference type="Gene3D" id="3.40.50.720">
    <property type="entry name" value="NAD(P)-binding Rossmann-like Domain"/>
    <property type="match status" value="1"/>
</dbReference>
<dbReference type="PANTHER" id="PTHR15020">
    <property type="entry name" value="FLAVIN REDUCTASE-RELATED"/>
    <property type="match status" value="1"/>
</dbReference>
<feature type="domain" description="NAD(P)-binding" evidence="1">
    <location>
        <begin position="22"/>
        <end position="208"/>
    </location>
</feature>